<comment type="caution">
    <text evidence="5">The sequence shown here is derived from an EMBL/GenBank/DDBJ whole genome shotgun (WGS) entry which is preliminary data.</text>
</comment>
<accession>A0A255ZQD2</accession>
<evidence type="ECO:0000256" key="3">
    <source>
        <dbReference type="ARBA" id="ARBA00023163"/>
    </source>
</evidence>
<evidence type="ECO:0000256" key="1">
    <source>
        <dbReference type="ARBA" id="ARBA00023015"/>
    </source>
</evidence>
<dbReference type="Pfam" id="PF01022">
    <property type="entry name" value="HTH_5"/>
    <property type="match status" value="1"/>
</dbReference>
<dbReference type="PRINTS" id="PR00778">
    <property type="entry name" value="HTHARSR"/>
</dbReference>
<name>A0A255ZQD2_9FLAO</name>
<dbReference type="InterPro" id="IPR001845">
    <property type="entry name" value="HTH_ArsR_DNA-bd_dom"/>
</dbReference>
<evidence type="ECO:0000259" key="4">
    <source>
        <dbReference type="PROSITE" id="PS50987"/>
    </source>
</evidence>
<proteinExistence type="predicted"/>
<evidence type="ECO:0000313" key="6">
    <source>
        <dbReference type="Proteomes" id="UP000216035"/>
    </source>
</evidence>
<protein>
    <submittedName>
        <fullName evidence="5">Transcriptional regulator</fullName>
    </submittedName>
</protein>
<dbReference type="InterPro" id="IPR036388">
    <property type="entry name" value="WH-like_DNA-bd_sf"/>
</dbReference>
<dbReference type="EMBL" id="NOXX01000200">
    <property type="protein sequence ID" value="OYQ43666.1"/>
    <property type="molecule type" value="Genomic_DNA"/>
</dbReference>
<dbReference type="CDD" id="cd00090">
    <property type="entry name" value="HTH_ARSR"/>
    <property type="match status" value="1"/>
</dbReference>
<dbReference type="InterPro" id="IPR036390">
    <property type="entry name" value="WH_DNA-bd_sf"/>
</dbReference>
<reference evidence="5 6" key="1">
    <citation type="submission" date="2017-07" db="EMBL/GenBank/DDBJ databases">
        <title>Flavobacterium cyanobacteriorum sp. nov., isolated from cyanobacterial aggregates in a eutrophic lake.</title>
        <authorList>
            <person name="Cai H."/>
        </authorList>
    </citation>
    <scope>NUCLEOTIDE SEQUENCE [LARGE SCALE GENOMIC DNA]</scope>
    <source>
        <strain evidence="5 6">TH167</strain>
    </source>
</reference>
<dbReference type="Gene3D" id="1.10.10.10">
    <property type="entry name" value="Winged helix-like DNA-binding domain superfamily/Winged helix DNA-binding domain"/>
    <property type="match status" value="1"/>
</dbReference>
<dbReference type="PANTHER" id="PTHR43132:SF2">
    <property type="entry name" value="ARSENICAL RESISTANCE OPERON REPRESSOR ARSR-RELATED"/>
    <property type="match status" value="1"/>
</dbReference>
<dbReference type="InterPro" id="IPR011991">
    <property type="entry name" value="ArsR-like_HTH"/>
</dbReference>
<sequence>MGITKAAYFTDAQNELADIAKALGNPARIAILDHLAKVNSCICGDLVTELPLAQATISQHLKELKNAKLIKGNIDGNAVCYCINHEVFNKFKAYLNIFSNANDNANTCCP</sequence>
<evidence type="ECO:0000313" key="5">
    <source>
        <dbReference type="EMBL" id="OYQ43666.1"/>
    </source>
</evidence>
<dbReference type="SUPFAM" id="SSF46785">
    <property type="entry name" value="Winged helix' DNA-binding domain"/>
    <property type="match status" value="1"/>
</dbReference>
<evidence type="ECO:0000256" key="2">
    <source>
        <dbReference type="ARBA" id="ARBA00023125"/>
    </source>
</evidence>
<dbReference type="GO" id="GO:0003700">
    <property type="term" value="F:DNA-binding transcription factor activity"/>
    <property type="evidence" value="ECO:0007669"/>
    <property type="project" value="InterPro"/>
</dbReference>
<dbReference type="GO" id="GO:0003677">
    <property type="term" value="F:DNA binding"/>
    <property type="evidence" value="ECO:0007669"/>
    <property type="project" value="UniProtKB-KW"/>
</dbReference>
<feature type="domain" description="HTH arsR-type" evidence="4">
    <location>
        <begin position="8"/>
        <end position="102"/>
    </location>
</feature>
<dbReference type="SMART" id="SM00418">
    <property type="entry name" value="HTH_ARSR"/>
    <property type="match status" value="1"/>
</dbReference>
<keyword evidence="1" id="KW-0805">Transcription regulation</keyword>
<keyword evidence="2" id="KW-0238">DNA-binding</keyword>
<keyword evidence="6" id="KW-1185">Reference proteome</keyword>
<dbReference type="OrthoDB" id="9800049at2"/>
<dbReference type="InterPro" id="IPR051011">
    <property type="entry name" value="Metal_resp_trans_reg"/>
</dbReference>
<dbReference type="RefSeq" id="WP_094486508.1">
    <property type="nucleotide sequence ID" value="NZ_NOXX01000200.1"/>
</dbReference>
<organism evidence="5 6">
    <name type="scientific">Flavobacterium aurantiibacter</name>
    <dbReference type="NCBI Taxonomy" id="2023067"/>
    <lineage>
        <taxon>Bacteria</taxon>
        <taxon>Pseudomonadati</taxon>
        <taxon>Bacteroidota</taxon>
        <taxon>Flavobacteriia</taxon>
        <taxon>Flavobacteriales</taxon>
        <taxon>Flavobacteriaceae</taxon>
        <taxon>Flavobacterium</taxon>
    </lineage>
</organism>
<dbReference type="PANTHER" id="PTHR43132">
    <property type="entry name" value="ARSENICAL RESISTANCE OPERON REPRESSOR ARSR-RELATED"/>
    <property type="match status" value="1"/>
</dbReference>
<dbReference type="AlphaFoldDB" id="A0A255ZQD2"/>
<dbReference type="Proteomes" id="UP000216035">
    <property type="component" value="Unassembled WGS sequence"/>
</dbReference>
<gene>
    <name evidence="5" type="ORF">CHX27_09340</name>
</gene>
<keyword evidence="3" id="KW-0804">Transcription</keyword>
<dbReference type="PROSITE" id="PS50987">
    <property type="entry name" value="HTH_ARSR_2"/>
    <property type="match status" value="1"/>
</dbReference>
<dbReference type="NCBIfam" id="NF033788">
    <property type="entry name" value="HTH_metalloreg"/>
    <property type="match status" value="1"/>
</dbReference>